<dbReference type="OrthoDB" id="2688047at2759"/>
<sequence>MRTQAQSHREVTENLNAALANPHCLPSVIKQFQPFSTQHHSCTEGESASQAGHSDLHPTTFHTLSPHNQDDGPNPDPDNPDGDPNGRGSGDGDIPKDLAEPPEDPLVALARAIHVLVQSSLHTGDSAPKTKVHKPNTFDGSDPKKLCEFLIQCELNFQDCPCAFRSNRAKVTFTQSYLKGMALAWFKPDLLNPKGYECLFWMDNYHEFLHELTTNFGPHDTIADAIQQLKNLTMKDNCIKDEITHIRKPSTLAQLCKLTQTINAHYCECKAEISHITKSATNKLKSSNSNNKSKSLSSTSTPKSNAKGKGKQKDLPKSNIAHLLGKDGKLTSASSVVRLATLLRTALNQPLVQPKPMQL</sequence>
<feature type="region of interest" description="Disordered" evidence="1">
    <location>
        <begin position="282"/>
        <end position="318"/>
    </location>
</feature>
<reference evidence="4" key="2">
    <citation type="submission" date="2015-01" db="EMBL/GenBank/DDBJ databases">
        <title>Evolutionary Origins and Diversification of the Mycorrhizal Mutualists.</title>
        <authorList>
            <consortium name="DOE Joint Genome Institute"/>
            <consortium name="Mycorrhizal Genomics Consortium"/>
            <person name="Kohler A."/>
            <person name="Kuo A."/>
            <person name="Nagy L.G."/>
            <person name="Floudas D."/>
            <person name="Copeland A."/>
            <person name="Barry K.W."/>
            <person name="Cichocki N."/>
            <person name="Veneault-Fourrey C."/>
            <person name="LaButti K."/>
            <person name="Lindquist E.A."/>
            <person name="Lipzen A."/>
            <person name="Lundell T."/>
            <person name="Morin E."/>
            <person name="Murat C."/>
            <person name="Riley R."/>
            <person name="Ohm R."/>
            <person name="Sun H."/>
            <person name="Tunlid A."/>
            <person name="Henrissat B."/>
            <person name="Grigoriev I.V."/>
            <person name="Hibbett D.S."/>
            <person name="Martin F."/>
        </authorList>
    </citation>
    <scope>NUCLEOTIDE SEQUENCE [LARGE SCALE GENOMIC DNA]</scope>
    <source>
        <strain evidence="4">Marx 270</strain>
    </source>
</reference>
<protein>
    <recommendedName>
        <fullName evidence="2">DUF4939 domain-containing protein</fullName>
    </recommendedName>
</protein>
<evidence type="ECO:0000256" key="1">
    <source>
        <dbReference type="SAM" id="MobiDB-lite"/>
    </source>
</evidence>
<feature type="domain" description="DUF4939" evidence="2">
    <location>
        <begin position="126"/>
        <end position="220"/>
    </location>
</feature>
<proteinExistence type="predicted"/>
<evidence type="ECO:0000313" key="3">
    <source>
        <dbReference type="EMBL" id="KIO01262.1"/>
    </source>
</evidence>
<dbReference type="InterPro" id="IPR032549">
    <property type="entry name" value="DUF4939"/>
</dbReference>
<dbReference type="HOGENOM" id="CLU_033743_2_1_1"/>
<organism evidence="3 4">
    <name type="scientific">Pisolithus tinctorius Marx 270</name>
    <dbReference type="NCBI Taxonomy" id="870435"/>
    <lineage>
        <taxon>Eukaryota</taxon>
        <taxon>Fungi</taxon>
        <taxon>Dikarya</taxon>
        <taxon>Basidiomycota</taxon>
        <taxon>Agaricomycotina</taxon>
        <taxon>Agaricomycetes</taxon>
        <taxon>Agaricomycetidae</taxon>
        <taxon>Boletales</taxon>
        <taxon>Sclerodermatineae</taxon>
        <taxon>Pisolithaceae</taxon>
        <taxon>Pisolithus</taxon>
    </lineage>
</organism>
<dbReference type="AlphaFoldDB" id="A0A0C3JUX8"/>
<dbReference type="Pfam" id="PF16297">
    <property type="entry name" value="DUF4939"/>
    <property type="match status" value="1"/>
</dbReference>
<accession>A0A0C3JUX8</accession>
<evidence type="ECO:0000313" key="4">
    <source>
        <dbReference type="Proteomes" id="UP000054217"/>
    </source>
</evidence>
<dbReference type="EMBL" id="KN831989">
    <property type="protein sequence ID" value="KIO01262.1"/>
    <property type="molecule type" value="Genomic_DNA"/>
</dbReference>
<keyword evidence="4" id="KW-1185">Reference proteome</keyword>
<feature type="compositionally biased region" description="Low complexity" evidence="1">
    <location>
        <begin position="282"/>
        <end position="305"/>
    </location>
</feature>
<dbReference type="Proteomes" id="UP000054217">
    <property type="component" value="Unassembled WGS sequence"/>
</dbReference>
<dbReference type="InParanoid" id="A0A0C3JUX8"/>
<feature type="compositionally biased region" description="Polar residues" evidence="1">
    <location>
        <begin position="39"/>
        <end position="52"/>
    </location>
</feature>
<reference evidence="3 4" key="1">
    <citation type="submission" date="2014-04" db="EMBL/GenBank/DDBJ databases">
        <authorList>
            <consortium name="DOE Joint Genome Institute"/>
            <person name="Kuo A."/>
            <person name="Kohler A."/>
            <person name="Costa M.D."/>
            <person name="Nagy L.G."/>
            <person name="Floudas D."/>
            <person name="Copeland A."/>
            <person name="Barry K.W."/>
            <person name="Cichocki N."/>
            <person name="Veneault-Fourrey C."/>
            <person name="LaButti K."/>
            <person name="Lindquist E.A."/>
            <person name="Lipzen A."/>
            <person name="Lundell T."/>
            <person name="Morin E."/>
            <person name="Murat C."/>
            <person name="Sun H."/>
            <person name="Tunlid A."/>
            <person name="Henrissat B."/>
            <person name="Grigoriev I.V."/>
            <person name="Hibbett D.S."/>
            <person name="Martin F."/>
            <person name="Nordberg H.P."/>
            <person name="Cantor M.N."/>
            <person name="Hua S.X."/>
        </authorList>
    </citation>
    <scope>NUCLEOTIDE SEQUENCE [LARGE SCALE GENOMIC DNA]</scope>
    <source>
        <strain evidence="3 4">Marx 270</strain>
    </source>
</reference>
<feature type="region of interest" description="Disordered" evidence="1">
    <location>
        <begin position="39"/>
        <end position="101"/>
    </location>
</feature>
<gene>
    <name evidence="3" type="ORF">M404DRAFT_150512</name>
</gene>
<dbReference type="STRING" id="870435.A0A0C3JUX8"/>
<evidence type="ECO:0000259" key="2">
    <source>
        <dbReference type="Pfam" id="PF16297"/>
    </source>
</evidence>
<name>A0A0C3JUX8_PISTI</name>